<evidence type="ECO:0000313" key="1">
    <source>
        <dbReference type="EMBL" id="KAA6344648.1"/>
    </source>
</evidence>
<proteinExistence type="predicted"/>
<dbReference type="EMBL" id="SNRY01000207">
    <property type="protein sequence ID" value="KAA6344648.1"/>
    <property type="molecule type" value="Genomic_DNA"/>
</dbReference>
<comment type="caution">
    <text evidence="1">The sequence shown here is derived from an EMBL/GenBank/DDBJ whole genome shotgun (WGS) entry which is preliminary data.</text>
</comment>
<name>A0A5J4SFH0_9ZZZZ</name>
<gene>
    <name evidence="1" type="ORF">EZS27_007738</name>
</gene>
<protein>
    <recommendedName>
        <fullName evidence="2">Lipoprotein</fullName>
    </recommendedName>
</protein>
<dbReference type="PROSITE" id="PS51257">
    <property type="entry name" value="PROKAR_LIPOPROTEIN"/>
    <property type="match status" value="1"/>
</dbReference>
<accession>A0A5J4SFH0</accession>
<organism evidence="1">
    <name type="scientific">termite gut metagenome</name>
    <dbReference type="NCBI Taxonomy" id="433724"/>
    <lineage>
        <taxon>unclassified sequences</taxon>
        <taxon>metagenomes</taxon>
        <taxon>organismal metagenomes</taxon>
    </lineage>
</organism>
<reference evidence="1" key="1">
    <citation type="submission" date="2019-03" db="EMBL/GenBank/DDBJ databases">
        <title>Single cell metagenomics reveals metabolic interactions within the superorganism composed of flagellate Streblomastix strix and complex community of Bacteroidetes bacteria on its surface.</title>
        <authorList>
            <person name="Treitli S.C."/>
            <person name="Kolisko M."/>
            <person name="Husnik F."/>
            <person name="Keeling P."/>
            <person name="Hampl V."/>
        </authorList>
    </citation>
    <scope>NUCLEOTIDE SEQUENCE</scope>
    <source>
        <strain evidence="1">STM</strain>
    </source>
</reference>
<sequence>MKKTLIILLTLFLITSCGKTIPQKDSNITLKQDTITSPTKVIYHASYSGGYIFGLSQSLNNIIIDDNIKFLTVFVGFNVNEYGGAFGSFQIYLENLLETNIPTYGVIAPHRTKDVKTSFYYASFYPSVIIDDNNNKRITIKAHEIYYRDGAITNNKLNVNDYGITKVIGHY</sequence>
<evidence type="ECO:0008006" key="2">
    <source>
        <dbReference type="Google" id="ProtNLM"/>
    </source>
</evidence>
<dbReference type="AlphaFoldDB" id="A0A5J4SFH0"/>